<evidence type="ECO:0000256" key="2">
    <source>
        <dbReference type="ARBA" id="ARBA00022679"/>
    </source>
</evidence>
<feature type="non-terminal residue" evidence="9">
    <location>
        <position position="733"/>
    </location>
</feature>
<evidence type="ECO:0000313" key="10">
    <source>
        <dbReference type="Proteomes" id="UP000030748"/>
    </source>
</evidence>
<evidence type="ECO:0000313" key="9">
    <source>
        <dbReference type="EMBL" id="EYU41262.1"/>
    </source>
</evidence>
<dbReference type="FunFam" id="2.60.120.430:FF:000003">
    <property type="entry name" value="FERONIA receptor-like kinase"/>
    <property type="match status" value="1"/>
</dbReference>
<dbReference type="GO" id="GO:0004672">
    <property type="term" value="F:protein kinase activity"/>
    <property type="evidence" value="ECO:0000318"/>
    <property type="project" value="GO_Central"/>
</dbReference>
<evidence type="ECO:0000256" key="1">
    <source>
        <dbReference type="ARBA" id="ARBA00022527"/>
    </source>
</evidence>
<evidence type="ECO:0000256" key="6">
    <source>
        <dbReference type="PROSITE-ProRule" id="PRU10141"/>
    </source>
</evidence>
<dbReference type="EMBL" id="KI630348">
    <property type="protein sequence ID" value="EYU41262.1"/>
    <property type="molecule type" value="Genomic_DNA"/>
</dbReference>
<dbReference type="SUPFAM" id="SSF56112">
    <property type="entry name" value="Protein kinase-like (PK-like)"/>
    <property type="match status" value="1"/>
</dbReference>
<evidence type="ECO:0000259" key="8">
    <source>
        <dbReference type="PROSITE" id="PS50011"/>
    </source>
</evidence>
<dbReference type="GO" id="GO:0004714">
    <property type="term" value="F:transmembrane receptor protein tyrosine kinase activity"/>
    <property type="evidence" value="ECO:0007669"/>
    <property type="project" value="InterPro"/>
</dbReference>
<dbReference type="GO" id="GO:0005524">
    <property type="term" value="F:ATP binding"/>
    <property type="evidence" value="ECO:0007669"/>
    <property type="project" value="UniProtKB-UniRule"/>
</dbReference>
<dbReference type="FunFam" id="3.30.200.20:FF:000039">
    <property type="entry name" value="receptor-like protein kinase FERONIA"/>
    <property type="match status" value="1"/>
</dbReference>
<protein>
    <recommendedName>
        <fullName evidence="8">Protein kinase domain-containing protein</fullName>
    </recommendedName>
</protein>
<dbReference type="InterPro" id="IPR017441">
    <property type="entry name" value="Protein_kinase_ATP_BS"/>
</dbReference>
<dbReference type="PROSITE" id="PS50011">
    <property type="entry name" value="PROTEIN_KINASE_DOM"/>
    <property type="match status" value="1"/>
</dbReference>
<feature type="binding site" evidence="6">
    <location>
        <position position="471"/>
    </location>
    <ligand>
        <name>ATP</name>
        <dbReference type="ChEBI" id="CHEBI:30616"/>
    </ligand>
</feature>
<dbReference type="GO" id="GO:0004674">
    <property type="term" value="F:protein serine/threonine kinase activity"/>
    <property type="evidence" value="ECO:0007669"/>
    <property type="project" value="UniProtKB-KW"/>
</dbReference>
<dbReference type="Gene3D" id="2.60.120.430">
    <property type="entry name" value="Galactose-binding lectin"/>
    <property type="match status" value="1"/>
</dbReference>
<feature type="signal peptide" evidence="7">
    <location>
        <begin position="1"/>
        <end position="22"/>
    </location>
</feature>
<dbReference type="GO" id="GO:0005886">
    <property type="term" value="C:plasma membrane"/>
    <property type="evidence" value="ECO:0000318"/>
    <property type="project" value="GO_Central"/>
</dbReference>
<gene>
    <name evidence="9" type="ORF">MIMGU_mgv1a021720mg</name>
</gene>
<evidence type="ECO:0000256" key="7">
    <source>
        <dbReference type="SAM" id="SignalP"/>
    </source>
</evidence>
<feature type="chain" id="PRO_5001505163" description="Protein kinase domain-containing protein" evidence="7">
    <location>
        <begin position="23"/>
        <end position="733"/>
    </location>
</feature>
<dbReference type="Pfam" id="PF00069">
    <property type="entry name" value="Pkinase"/>
    <property type="match status" value="1"/>
</dbReference>
<keyword evidence="4" id="KW-0418">Kinase</keyword>
<name>A0A022RLE0_ERYGU</name>
<reference evidence="9 10" key="1">
    <citation type="journal article" date="2013" name="Proc. Natl. Acad. Sci. U.S.A.">
        <title>Fine-scale variation in meiotic recombination in Mimulus inferred from population shotgun sequencing.</title>
        <authorList>
            <person name="Hellsten U."/>
            <person name="Wright K.M."/>
            <person name="Jenkins J."/>
            <person name="Shu S."/>
            <person name="Yuan Y."/>
            <person name="Wessler S.R."/>
            <person name="Schmutz J."/>
            <person name="Willis J.H."/>
            <person name="Rokhsar D.S."/>
        </authorList>
    </citation>
    <scope>NUCLEOTIDE SEQUENCE [LARGE SCALE GENOMIC DNA]</scope>
    <source>
        <strain evidence="10">cv. DUN x IM62</strain>
    </source>
</reference>
<evidence type="ECO:0000256" key="5">
    <source>
        <dbReference type="ARBA" id="ARBA00022840"/>
    </source>
</evidence>
<keyword evidence="1" id="KW-0723">Serine/threonine-protein kinase</keyword>
<keyword evidence="5 6" id="KW-0067">ATP-binding</keyword>
<dbReference type="InterPro" id="IPR045272">
    <property type="entry name" value="ANXUR1/2-like"/>
</dbReference>
<dbReference type="Gene3D" id="1.10.510.10">
    <property type="entry name" value="Transferase(Phosphotransferase) domain 1"/>
    <property type="match status" value="1"/>
</dbReference>
<keyword evidence="7" id="KW-0732">Signal</keyword>
<keyword evidence="10" id="KW-1185">Reference proteome</keyword>
<evidence type="ECO:0000256" key="3">
    <source>
        <dbReference type="ARBA" id="ARBA00022741"/>
    </source>
</evidence>
<keyword evidence="2" id="KW-0808">Transferase</keyword>
<dbReference type="PROSITE" id="PS00107">
    <property type="entry name" value="PROTEIN_KINASE_ATP"/>
    <property type="match status" value="1"/>
</dbReference>
<proteinExistence type="predicted"/>
<dbReference type="InterPro" id="IPR011009">
    <property type="entry name" value="Kinase-like_dom_sf"/>
</dbReference>
<dbReference type="eggNOG" id="KOG1187">
    <property type="taxonomic scope" value="Eukaryota"/>
</dbReference>
<dbReference type="InterPro" id="IPR000719">
    <property type="entry name" value="Prot_kinase_dom"/>
</dbReference>
<feature type="domain" description="Protein kinase" evidence="8">
    <location>
        <begin position="442"/>
        <end position="732"/>
    </location>
</feature>
<dbReference type="PANTHER" id="PTHR27003">
    <property type="entry name" value="OS07G0166700 PROTEIN"/>
    <property type="match status" value="1"/>
</dbReference>
<dbReference type="PANTHER" id="PTHR27003:SF467">
    <property type="entry name" value="PROTEIN KINASE DOMAIN-CONTAINING PROTEIN"/>
    <property type="match status" value="1"/>
</dbReference>
<dbReference type="Proteomes" id="UP000030748">
    <property type="component" value="Unassembled WGS sequence"/>
</dbReference>
<dbReference type="Gene3D" id="3.30.200.20">
    <property type="entry name" value="Phosphorylase Kinase, domain 1"/>
    <property type="match status" value="1"/>
</dbReference>
<evidence type="ECO:0000256" key="4">
    <source>
        <dbReference type="ARBA" id="ARBA00022777"/>
    </source>
</evidence>
<accession>A0A022RLE0</accession>
<sequence length="733" mass="82092">MNLYSLPTCVLFLFLVIKFTAAITISSNPTHLTRDVSINCGSVGNSASNNGREWIGDVQPKSSSLLQLKGSISQSQFSYAFQVSPGQKIIRLHFNPTSYKGFKGRFEDLFTVEAGPFTLLGNFNASLTADALGVDSIIKEFCLNVQENQHLDIIFSPESIRSLHTYAFINGIEIFSVPENLSYFDGGDVGEQLVGEKSVFYFDHNTALEIFHRMEIKQTSVHSAGDLDDDMFPKWATRTTKKRYNSTWKMPVDVGFKYMIRVHLSESGLKIAGSGDQIIFEVLINEMIVHTNIDHLVKGRNENSIIIWYSDYMVVVRGNKREGKRDILISFKSYDDLIDAHTFLSRLEIFKLSNSDNSLASPNPVPPARDSPSQTTVQTIFYFLCQRNVISIVVVAIISLVCIVVHKLQEIQEANITEEGNEPKPKPEPSTRLKIHLATNKFSDTLLIGSGGFGKVYKGHIDDEQTTVAIKRLKSSSKQGAPEFWAEIKTVPELRHVNLVPLIGYCNEGSEMILVYEYMSCGTLADHIYNARENGSTSSSSFTWKQRLDICIGVGRGLDYLHTGNGIIHRDVKTSDILLDENFTAKVSDFGLAKLENKSKLHSHVSTEVKGTRGYLDPNYYHTNKLRKESDTYAFGVVLLEVLCGRPAVDSMAAENEQLLTVWARDKINKGEVDQIVATNLKEEISPNSLKTFVRVVERCLLDEPNERPPMSKVVSGLELAAEQQEIKQPFEI</sequence>
<dbReference type="STRING" id="4155.A0A022RLE0"/>
<keyword evidence="3 6" id="KW-0547">Nucleotide-binding</keyword>
<dbReference type="AlphaFoldDB" id="A0A022RLE0"/>
<organism evidence="9 10">
    <name type="scientific">Erythranthe guttata</name>
    <name type="common">Yellow monkey flower</name>
    <name type="synonym">Mimulus guttatus</name>
    <dbReference type="NCBI Taxonomy" id="4155"/>
    <lineage>
        <taxon>Eukaryota</taxon>
        <taxon>Viridiplantae</taxon>
        <taxon>Streptophyta</taxon>
        <taxon>Embryophyta</taxon>
        <taxon>Tracheophyta</taxon>
        <taxon>Spermatophyta</taxon>
        <taxon>Magnoliopsida</taxon>
        <taxon>eudicotyledons</taxon>
        <taxon>Gunneridae</taxon>
        <taxon>Pentapetalae</taxon>
        <taxon>asterids</taxon>
        <taxon>lamiids</taxon>
        <taxon>Lamiales</taxon>
        <taxon>Phrymaceae</taxon>
        <taxon>Erythranthe</taxon>
    </lineage>
</organism>